<sequence length="72" mass="7662">MSSAVAGSLVVAGAVVLFFNVAIIAVGWANKRRQPKPDDRPYLVKTHGPSTYATLACFMALFTVAVFANAFD</sequence>
<reference evidence="2" key="1">
    <citation type="submission" date="2007-04" db="EMBL/GenBank/DDBJ databases">
        <authorList>
            <consortium name="US DOE Joint Genome Institute"/>
            <person name="Copeland A."/>
            <person name="Lucas S."/>
            <person name="Lapidus A."/>
            <person name="Barry K."/>
            <person name="Detter J.C."/>
            <person name="Glavina del Rio T."/>
            <person name="Hammon N."/>
            <person name="Israni S."/>
            <person name="Dalin E."/>
            <person name="Tice H."/>
            <person name="Pitluck S."/>
            <person name="Chain P."/>
            <person name="Malfatti S."/>
            <person name="Shin M."/>
            <person name="Vergez L."/>
            <person name="Schmutz J."/>
            <person name="Larimer F."/>
            <person name="Land M."/>
            <person name="Hauser L."/>
            <person name="Kyrpides N."/>
            <person name="Mikhailova N."/>
            <person name="Miller C."/>
            <person name="Richardson P."/>
        </authorList>
    </citation>
    <scope>NUCLEOTIDE SEQUENCE</scope>
    <source>
        <strain evidence="2">PYR-GCK</strain>
    </source>
</reference>
<keyword evidence="1" id="KW-1133">Transmembrane helix</keyword>
<keyword evidence="1" id="KW-0812">Transmembrane</keyword>
<accession>A4T705</accession>
<organism evidence="2">
    <name type="scientific">Mycolicibacterium gilvum (strain PYR-GCK)</name>
    <name type="common">Mycobacterium gilvum (strain PYR-GCK)</name>
    <dbReference type="NCBI Taxonomy" id="350054"/>
    <lineage>
        <taxon>Bacteria</taxon>
        <taxon>Bacillati</taxon>
        <taxon>Actinomycetota</taxon>
        <taxon>Actinomycetes</taxon>
        <taxon>Mycobacteriales</taxon>
        <taxon>Mycobacteriaceae</taxon>
        <taxon>Mycolicibacterium</taxon>
    </lineage>
</organism>
<proteinExistence type="predicted"/>
<name>A4T705_MYCGI</name>
<feature type="transmembrane region" description="Helical" evidence="1">
    <location>
        <begin position="6"/>
        <end position="29"/>
    </location>
</feature>
<dbReference type="STRING" id="350054.Mflv_1821"/>
<dbReference type="AlphaFoldDB" id="A4T705"/>
<dbReference type="EMBL" id="CP000656">
    <property type="protein sequence ID" value="ABP44301.1"/>
    <property type="molecule type" value="Genomic_DNA"/>
</dbReference>
<gene>
    <name evidence="2" type="ordered locus">Mflv_1821</name>
</gene>
<keyword evidence="1" id="KW-0472">Membrane</keyword>
<protein>
    <submittedName>
        <fullName evidence="2">Uncharacterized protein</fullName>
    </submittedName>
</protein>
<dbReference type="KEGG" id="mgi:Mflv_1821"/>
<evidence type="ECO:0000313" key="2">
    <source>
        <dbReference type="EMBL" id="ABP44301.1"/>
    </source>
</evidence>
<feature type="transmembrane region" description="Helical" evidence="1">
    <location>
        <begin position="50"/>
        <end position="71"/>
    </location>
</feature>
<reference evidence="2" key="2">
    <citation type="journal article" date="2013" name="PLoS ONE">
        <title>A Gene Expression Study of the Activities of Aromatic Ring-Cleavage Dioxygenases in Mycobacterium gilvum PYR-GCK to Changes in Salinity and pH during Pyrene Degradation.</title>
        <authorList>
            <person name="Badejo A.C."/>
            <person name="Badejo A.O."/>
            <person name="Shin K.H."/>
            <person name="Chai Y.G."/>
        </authorList>
    </citation>
    <scope>NUCLEOTIDE SEQUENCE [LARGE SCALE GENOMIC DNA]</scope>
    <source>
        <strain evidence="2">PYR-GCK</strain>
    </source>
</reference>
<dbReference type="HOGENOM" id="CLU_2718019_0_0_11"/>
<evidence type="ECO:0000256" key="1">
    <source>
        <dbReference type="SAM" id="Phobius"/>
    </source>
</evidence>